<keyword evidence="1" id="KW-0812">Transmembrane</keyword>
<accession>A0ABX7BS97</accession>
<keyword evidence="1" id="KW-1133">Transmembrane helix</keyword>
<feature type="transmembrane region" description="Helical" evidence="1">
    <location>
        <begin position="31"/>
        <end position="52"/>
    </location>
</feature>
<organism evidence="2 3">
    <name type="scientific">Devosia oryziradicis</name>
    <dbReference type="NCBI Taxonomy" id="2801335"/>
    <lineage>
        <taxon>Bacteria</taxon>
        <taxon>Pseudomonadati</taxon>
        <taxon>Pseudomonadota</taxon>
        <taxon>Alphaproteobacteria</taxon>
        <taxon>Hyphomicrobiales</taxon>
        <taxon>Devosiaceae</taxon>
        <taxon>Devosia</taxon>
    </lineage>
</organism>
<feature type="transmembrane region" description="Helical" evidence="1">
    <location>
        <begin position="205"/>
        <end position="231"/>
    </location>
</feature>
<dbReference type="Proteomes" id="UP000595460">
    <property type="component" value="Chromosome"/>
</dbReference>
<evidence type="ECO:0000313" key="2">
    <source>
        <dbReference type="EMBL" id="QQR34819.1"/>
    </source>
</evidence>
<keyword evidence="1" id="KW-0472">Membrane</keyword>
<feature type="transmembrane region" description="Helical" evidence="1">
    <location>
        <begin position="176"/>
        <end position="193"/>
    </location>
</feature>
<evidence type="ECO:0000256" key="1">
    <source>
        <dbReference type="SAM" id="Phobius"/>
    </source>
</evidence>
<name>A0ABX7BS97_9HYPH</name>
<feature type="transmembrane region" description="Helical" evidence="1">
    <location>
        <begin position="58"/>
        <end position="83"/>
    </location>
</feature>
<keyword evidence="3" id="KW-1185">Reference proteome</keyword>
<dbReference type="InterPro" id="IPR009781">
    <property type="entry name" value="DUF1345"/>
</dbReference>
<proteinExistence type="predicted"/>
<dbReference type="EMBL" id="CP068047">
    <property type="protein sequence ID" value="QQR34819.1"/>
    <property type="molecule type" value="Genomic_DNA"/>
</dbReference>
<dbReference type="RefSeq" id="WP_201653228.1">
    <property type="nucleotide sequence ID" value="NZ_CP068047.1"/>
</dbReference>
<dbReference type="Pfam" id="PF07077">
    <property type="entry name" value="DUF1345"/>
    <property type="match status" value="1"/>
</dbReference>
<reference evidence="2 3" key="1">
    <citation type="submission" date="2021-01" db="EMBL/GenBank/DDBJ databases">
        <title>Genome seq and assembly of Devosia sp. G19.</title>
        <authorList>
            <person name="Chhetri G."/>
        </authorList>
    </citation>
    <scope>NUCLEOTIDE SEQUENCE [LARGE SCALE GENOMIC DNA]</scope>
    <source>
        <strain evidence="2 3">G19</strain>
    </source>
</reference>
<gene>
    <name evidence="2" type="ORF">JI749_10525</name>
</gene>
<evidence type="ECO:0000313" key="3">
    <source>
        <dbReference type="Proteomes" id="UP000595460"/>
    </source>
</evidence>
<feature type="transmembrane region" description="Helical" evidence="1">
    <location>
        <begin position="95"/>
        <end position="116"/>
    </location>
</feature>
<protein>
    <submittedName>
        <fullName evidence="2">DUF1345 domain-containing protein</fullName>
    </submittedName>
</protein>
<sequence length="234" mass="25067">MATGRNRTKKQPGRREAIALRIAAMRLPRHGTFFIGLAGGVLAFLIALWWWPAFAAPIGAIATFVIYLGLVGLMLPVLTPGFLRARADRADTPTVLIFATVVAIVGVCCVSLFMALNGRDEGPLLNELVLSVASVLLGWFTIQTMAALHYAYEYYETEGGAISGGLDFPEGDNPDGLAFIYFAYVIGTAFAVSDIRVTSGKMRKIVLLHSTFAYFFNTLIVAGTVNVVVAVGGA</sequence>